<sequence length="685" mass="74145">MASYRRNRYSHTAVPRRSSTDDDDGASSSHRLSGPRPSSPLSPPRPAFLSQTRERGSWSSHDASSLDSAPPSDSERDTPPTIHSSLQRQSRRASGGAYAPVDTETPPASASILSPSQSLRSATALPPAPTQYSDDPTSVTPRSSRAPPSAYPFPFQAYPGNPDPGMSIPGLGLKSRRTSMESLNAAPRRPTSASGTYAPVRTSVEASGSVEGGDLERPYAPFMAGGAGGVYRQPESRGSTHSFRAPFLSPASRPSSVWSPPSHASASYPMLPASPNITASQYEPLKSKPPLPSTLLNEKLAKEDKPWLVQKQDRRTRGSWWVTMLTFFIGVGVAGVLCWRGYDDFDTLDVDNGGTWARDVEMSGFGNGEFEMATAESGNLYTRNSQLYIMPTYTSDALSSPGMVLNGGNYTLKGCTTTKTNASACSASSNSKTGATIPPVMSARINTKASYSIQFGKVEVVAKLPRGDWLWPAIWMLPVDNKYGAWPLSGEIDLMEARGNMPTYPAQGNNFARASLAWGPLPGLVARAYGWQSQKRSNYAQGFHTYTLEWTPDFMKVYVDSRLQAMLDLKVNSKAASEGGYFWHRGGFPVTAQNNSATPIVVPNPWAGASEAAPFDQSFYLIISLAAGGTSGWFPDNKGGKMWYDGSASAMRDFASHQDEWSATWPSSDDDRAFRIDSVKMWKLC</sequence>
<evidence type="ECO:0000313" key="1">
    <source>
        <dbReference type="EMBL" id="KAI0055569.1"/>
    </source>
</evidence>
<proteinExistence type="predicted"/>
<reference evidence="1" key="2">
    <citation type="journal article" date="2022" name="New Phytol.">
        <title>Evolutionary transition to the ectomycorrhizal habit in the genomes of a hyperdiverse lineage of mushroom-forming fungi.</title>
        <authorList>
            <person name="Looney B."/>
            <person name="Miyauchi S."/>
            <person name="Morin E."/>
            <person name="Drula E."/>
            <person name="Courty P.E."/>
            <person name="Kohler A."/>
            <person name="Kuo A."/>
            <person name="LaButti K."/>
            <person name="Pangilinan J."/>
            <person name="Lipzen A."/>
            <person name="Riley R."/>
            <person name="Andreopoulos W."/>
            <person name="He G."/>
            <person name="Johnson J."/>
            <person name="Nolan M."/>
            <person name="Tritt A."/>
            <person name="Barry K.W."/>
            <person name="Grigoriev I.V."/>
            <person name="Nagy L.G."/>
            <person name="Hibbett D."/>
            <person name="Henrissat B."/>
            <person name="Matheny P.B."/>
            <person name="Labbe J."/>
            <person name="Martin F.M."/>
        </authorList>
    </citation>
    <scope>NUCLEOTIDE SEQUENCE</scope>
    <source>
        <strain evidence="1">HHB10654</strain>
    </source>
</reference>
<gene>
    <name evidence="1" type="ORF">BV25DRAFT_1842887</name>
</gene>
<evidence type="ECO:0000313" key="2">
    <source>
        <dbReference type="Proteomes" id="UP000814140"/>
    </source>
</evidence>
<comment type="caution">
    <text evidence="1">The sequence shown here is derived from an EMBL/GenBank/DDBJ whole genome shotgun (WGS) entry which is preliminary data.</text>
</comment>
<keyword evidence="2" id="KW-1185">Reference proteome</keyword>
<protein>
    <submittedName>
        <fullName evidence="1">Concanavalin A-like lectin/glucanase</fullName>
    </submittedName>
</protein>
<reference evidence="1" key="1">
    <citation type="submission" date="2021-03" db="EMBL/GenBank/DDBJ databases">
        <authorList>
            <consortium name="DOE Joint Genome Institute"/>
            <person name="Ahrendt S."/>
            <person name="Looney B.P."/>
            <person name="Miyauchi S."/>
            <person name="Morin E."/>
            <person name="Drula E."/>
            <person name="Courty P.E."/>
            <person name="Chicoki N."/>
            <person name="Fauchery L."/>
            <person name="Kohler A."/>
            <person name="Kuo A."/>
            <person name="Labutti K."/>
            <person name="Pangilinan J."/>
            <person name="Lipzen A."/>
            <person name="Riley R."/>
            <person name="Andreopoulos W."/>
            <person name="He G."/>
            <person name="Johnson J."/>
            <person name="Barry K.W."/>
            <person name="Grigoriev I.V."/>
            <person name="Nagy L."/>
            <person name="Hibbett D."/>
            <person name="Henrissat B."/>
            <person name="Matheny P.B."/>
            <person name="Labbe J."/>
            <person name="Martin F."/>
        </authorList>
    </citation>
    <scope>NUCLEOTIDE SEQUENCE</scope>
    <source>
        <strain evidence="1">HHB10654</strain>
    </source>
</reference>
<accession>A0ACB8SG82</accession>
<organism evidence="1 2">
    <name type="scientific">Artomyces pyxidatus</name>
    <dbReference type="NCBI Taxonomy" id="48021"/>
    <lineage>
        <taxon>Eukaryota</taxon>
        <taxon>Fungi</taxon>
        <taxon>Dikarya</taxon>
        <taxon>Basidiomycota</taxon>
        <taxon>Agaricomycotina</taxon>
        <taxon>Agaricomycetes</taxon>
        <taxon>Russulales</taxon>
        <taxon>Auriscalpiaceae</taxon>
        <taxon>Artomyces</taxon>
    </lineage>
</organism>
<dbReference type="EMBL" id="MU277287">
    <property type="protein sequence ID" value="KAI0055569.1"/>
    <property type="molecule type" value="Genomic_DNA"/>
</dbReference>
<dbReference type="Proteomes" id="UP000814140">
    <property type="component" value="Unassembled WGS sequence"/>
</dbReference>
<name>A0ACB8SG82_9AGAM</name>